<dbReference type="EMBL" id="LUUL01000059">
    <property type="protein sequence ID" value="OAI28092.1"/>
    <property type="molecule type" value="Genomic_DNA"/>
</dbReference>
<dbReference type="Proteomes" id="UP000077734">
    <property type="component" value="Unassembled WGS sequence"/>
</dbReference>
<accession>A0AA91DFH4</accession>
<name>A0AA91DFH4_9GAMM</name>
<reference evidence="1 2" key="1">
    <citation type="submission" date="2016-03" db="EMBL/GenBank/DDBJ databases">
        <authorList>
            <person name="Heylen K."/>
            <person name="De Vos P."/>
            <person name="Vekeman B."/>
        </authorList>
    </citation>
    <scope>NUCLEOTIDE SEQUENCE [LARGE SCALE GENOMIC DNA]</scope>
    <source>
        <strain evidence="1 2">R-49807</strain>
    </source>
</reference>
<protein>
    <submittedName>
        <fullName evidence="1">Uncharacterized protein</fullName>
    </submittedName>
</protein>
<organism evidence="1 2">
    <name type="scientific">Methylomonas koyamae</name>
    <dbReference type="NCBI Taxonomy" id="702114"/>
    <lineage>
        <taxon>Bacteria</taxon>
        <taxon>Pseudomonadati</taxon>
        <taxon>Pseudomonadota</taxon>
        <taxon>Gammaproteobacteria</taxon>
        <taxon>Methylococcales</taxon>
        <taxon>Methylococcaceae</taxon>
        <taxon>Methylomonas</taxon>
    </lineage>
</organism>
<sequence length="65" mass="6846">MLRFGGADSGYSIAAAAKNKPMFALLVGVAPAWIAGAQKPRPAKFQHILVSWFPAIHLCPLGMPG</sequence>
<proteinExistence type="predicted"/>
<dbReference type="AlphaFoldDB" id="A0AA91DFH4"/>
<keyword evidence="2" id="KW-1185">Reference proteome</keyword>
<comment type="caution">
    <text evidence="1">The sequence shown here is derived from an EMBL/GenBank/DDBJ whole genome shotgun (WGS) entry which is preliminary data.</text>
</comment>
<evidence type="ECO:0000313" key="1">
    <source>
        <dbReference type="EMBL" id="OAI28092.1"/>
    </source>
</evidence>
<evidence type="ECO:0000313" key="2">
    <source>
        <dbReference type="Proteomes" id="UP000077734"/>
    </source>
</evidence>
<gene>
    <name evidence="1" type="ORF">A1356_07365</name>
</gene>